<evidence type="ECO:0000313" key="2">
    <source>
        <dbReference type="EMBL" id="RKN28636.1"/>
    </source>
</evidence>
<evidence type="ECO:0000313" key="1">
    <source>
        <dbReference type="EMBL" id="RKN24145.1"/>
    </source>
</evidence>
<evidence type="ECO:0000313" key="3">
    <source>
        <dbReference type="Proteomes" id="UP000271548"/>
    </source>
</evidence>
<keyword evidence="3" id="KW-1185">Reference proteome</keyword>
<dbReference type="EMBL" id="RAZS01000001">
    <property type="protein sequence ID" value="RKN24145.1"/>
    <property type="molecule type" value="Genomic_DNA"/>
</dbReference>
<proteinExistence type="predicted"/>
<protein>
    <submittedName>
        <fullName evidence="2">Uncharacterized protein</fullName>
    </submittedName>
</protein>
<dbReference type="AlphaFoldDB" id="A0A3A9YAG3"/>
<sequence>MTDWRMGLVSWSLLMFPLHIAVEKGGWEWVAGAESFGLPDEPPPPRELPTVAQVLSALRETASHGTPWFEVVDQDVTSYLPPCPTPATCHFAEGADVGEVSLGGNGGPWELDRTVTDVRFRKPYGRAVLAVALALAELAGPMLVVDSGGEQVFVVSPGDESTHLAPHWPW</sequence>
<dbReference type="Proteomes" id="UP000271548">
    <property type="component" value="Unassembled WGS sequence"/>
</dbReference>
<name>A0A3A9YAG3_9ACTN</name>
<reference evidence="3 4" key="1">
    <citation type="submission" date="2018-09" db="EMBL/GenBank/DDBJ databases">
        <title>Micromonospora sp. nov. MS1-9, isolated from a root of Musa sp.</title>
        <authorList>
            <person name="Kuncharoen N."/>
            <person name="Kudo T."/>
            <person name="Ohkuma M."/>
            <person name="Yuki M."/>
            <person name="Tanasupawat S."/>
        </authorList>
    </citation>
    <scope>NUCLEOTIDE SEQUENCE [LARGE SCALE GENOMIC DNA]</scope>
    <source>
        <strain evidence="2 4">MS1-9</strain>
        <strain evidence="1 3">NGC1-4</strain>
    </source>
</reference>
<dbReference type="Proteomes" id="UP000275865">
    <property type="component" value="Unassembled WGS sequence"/>
</dbReference>
<evidence type="ECO:0000313" key="4">
    <source>
        <dbReference type="Proteomes" id="UP000275865"/>
    </source>
</evidence>
<gene>
    <name evidence="2" type="ORF">D7044_25795</name>
    <name evidence="1" type="ORF">D7147_03915</name>
</gene>
<comment type="caution">
    <text evidence="2">The sequence shown here is derived from an EMBL/GenBank/DDBJ whole genome shotgun (WGS) entry which is preliminary data.</text>
</comment>
<organism evidence="2 4">
    <name type="scientific">Micromonospora musae</name>
    <dbReference type="NCBI Taxonomy" id="1894970"/>
    <lineage>
        <taxon>Bacteria</taxon>
        <taxon>Bacillati</taxon>
        <taxon>Actinomycetota</taxon>
        <taxon>Actinomycetes</taxon>
        <taxon>Micromonosporales</taxon>
        <taxon>Micromonosporaceae</taxon>
        <taxon>Micromonospora</taxon>
    </lineage>
</organism>
<dbReference type="EMBL" id="RAZT01000014">
    <property type="protein sequence ID" value="RKN28636.1"/>
    <property type="molecule type" value="Genomic_DNA"/>
</dbReference>
<accession>A0A3A9YAG3</accession>